<evidence type="ECO:0000313" key="1">
    <source>
        <dbReference type="EMBL" id="PNX87231.1"/>
    </source>
</evidence>
<name>A0A2K3M8W3_TRIPR</name>
<dbReference type="Proteomes" id="UP000236291">
    <property type="component" value="Unassembled WGS sequence"/>
</dbReference>
<organism evidence="1 2">
    <name type="scientific">Trifolium pratense</name>
    <name type="common">Red clover</name>
    <dbReference type="NCBI Taxonomy" id="57577"/>
    <lineage>
        <taxon>Eukaryota</taxon>
        <taxon>Viridiplantae</taxon>
        <taxon>Streptophyta</taxon>
        <taxon>Embryophyta</taxon>
        <taxon>Tracheophyta</taxon>
        <taxon>Spermatophyta</taxon>
        <taxon>Magnoliopsida</taxon>
        <taxon>eudicotyledons</taxon>
        <taxon>Gunneridae</taxon>
        <taxon>Pentapetalae</taxon>
        <taxon>rosids</taxon>
        <taxon>fabids</taxon>
        <taxon>Fabales</taxon>
        <taxon>Fabaceae</taxon>
        <taxon>Papilionoideae</taxon>
        <taxon>50 kb inversion clade</taxon>
        <taxon>NPAAA clade</taxon>
        <taxon>Hologalegina</taxon>
        <taxon>IRL clade</taxon>
        <taxon>Trifolieae</taxon>
        <taxon>Trifolium</taxon>
    </lineage>
</organism>
<protein>
    <submittedName>
        <fullName evidence="1">Uncharacterized protein</fullName>
    </submittedName>
</protein>
<dbReference type="EMBL" id="ASHM01053337">
    <property type="protein sequence ID" value="PNX87231.1"/>
    <property type="molecule type" value="Genomic_DNA"/>
</dbReference>
<reference evidence="1 2" key="1">
    <citation type="journal article" date="2014" name="Am. J. Bot.">
        <title>Genome assembly and annotation for red clover (Trifolium pratense; Fabaceae).</title>
        <authorList>
            <person name="Istvanek J."/>
            <person name="Jaros M."/>
            <person name="Krenek A."/>
            <person name="Repkova J."/>
        </authorList>
    </citation>
    <scope>NUCLEOTIDE SEQUENCE [LARGE SCALE GENOMIC DNA]</scope>
    <source>
        <strain evidence="2">cv. Tatra</strain>
        <tissue evidence="1">Young leaves</tissue>
    </source>
</reference>
<sequence>RFAAPGATVSPFGSSNSGLVWEKLRLQCFSTCFVPHLETLLYLI</sequence>
<gene>
    <name evidence="1" type="ORF">L195_g043317</name>
</gene>
<accession>A0A2K3M8W3</accession>
<feature type="non-terminal residue" evidence="1">
    <location>
        <position position="1"/>
    </location>
</feature>
<dbReference type="AlphaFoldDB" id="A0A2K3M8W3"/>
<evidence type="ECO:0000313" key="2">
    <source>
        <dbReference type="Proteomes" id="UP000236291"/>
    </source>
</evidence>
<comment type="caution">
    <text evidence="1">The sequence shown here is derived from an EMBL/GenBank/DDBJ whole genome shotgun (WGS) entry which is preliminary data.</text>
</comment>
<proteinExistence type="predicted"/>
<reference evidence="1 2" key="2">
    <citation type="journal article" date="2017" name="Front. Plant Sci.">
        <title>Gene Classification and Mining of Molecular Markers Useful in Red Clover (Trifolium pratense) Breeding.</title>
        <authorList>
            <person name="Istvanek J."/>
            <person name="Dluhosova J."/>
            <person name="Dluhos P."/>
            <person name="Patkova L."/>
            <person name="Nedelnik J."/>
            <person name="Repkova J."/>
        </authorList>
    </citation>
    <scope>NUCLEOTIDE SEQUENCE [LARGE SCALE GENOMIC DNA]</scope>
    <source>
        <strain evidence="2">cv. Tatra</strain>
        <tissue evidence="1">Young leaves</tissue>
    </source>
</reference>